<dbReference type="OrthoDB" id="5190653at2"/>
<accession>A0A840X505</accession>
<gene>
    <name evidence="2" type="ORF">BJ959_001079</name>
</gene>
<sequence length="110" mass="12221">MADLQTHLTCNVEQYSQRIKMRDDVDAAREVEHFANFRAIKDARTAGAALEKRGYGVTVTRRFIARGTLRATKQATVDVESADRMVEEVFAVVAAHHGDYDGWAAPLVQG</sequence>
<dbReference type="RefSeq" id="WP_153981733.1">
    <property type="nucleotide sequence ID" value="NZ_BAAANZ010000018.1"/>
</dbReference>
<evidence type="ECO:0000313" key="3">
    <source>
        <dbReference type="Proteomes" id="UP000552883"/>
    </source>
</evidence>
<protein>
    <submittedName>
        <fullName evidence="2">Regulator of RNase E activity RraB</fullName>
    </submittedName>
</protein>
<dbReference type="InterPro" id="IPR009671">
    <property type="entry name" value="RraB_dom"/>
</dbReference>
<dbReference type="Gene3D" id="3.30.70.970">
    <property type="entry name" value="RraB-like"/>
    <property type="match status" value="1"/>
</dbReference>
<name>A0A840X505_9MICO</name>
<reference evidence="2 3" key="1">
    <citation type="submission" date="2020-08" db="EMBL/GenBank/DDBJ databases">
        <title>Sequencing the genomes of 1000 actinobacteria strains.</title>
        <authorList>
            <person name="Klenk H.-P."/>
        </authorList>
    </citation>
    <scope>NUCLEOTIDE SEQUENCE [LARGE SCALE GENOMIC DNA]</scope>
    <source>
        <strain evidence="2 3">DSM 23889</strain>
    </source>
</reference>
<feature type="domain" description="Regulator of ribonuclease activity B" evidence="1">
    <location>
        <begin position="23"/>
        <end position="103"/>
    </location>
</feature>
<organism evidence="2 3">
    <name type="scientific">Microcella frigidaquae</name>
    <dbReference type="NCBI Taxonomy" id="424758"/>
    <lineage>
        <taxon>Bacteria</taxon>
        <taxon>Bacillati</taxon>
        <taxon>Actinomycetota</taxon>
        <taxon>Actinomycetes</taxon>
        <taxon>Micrococcales</taxon>
        <taxon>Microbacteriaceae</taxon>
        <taxon>Microcella</taxon>
    </lineage>
</organism>
<dbReference type="InterPro" id="IPR036701">
    <property type="entry name" value="RraB-like_sf"/>
</dbReference>
<comment type="caution">
    <text evidence="2">The sequence shown here is derived from an EMBL/GenBank/DDBJ whole genome shotgun (WGS) entry which is preliminary data.</text>
</comment>
<dbReference type="AlphaFoldDB" id="A0A840X505"/>
<proteinExistence type="predicted"/>
<evidence type="ECO:0000313" key="2">
    <source>
        <dbReference type="EMBL" id="MBB5617583.1"/>
    </source>
</evidence>
<dbReference type="Proteomes" id="UP000552883">
    <property type="component" value="Unassembled WGS sequence"/>
</dbReference>
<keyword evidence="3" id="KW-1185">Reference proteome</keyword>
<dbReference type="Pfam" id="PF06877">
    <property type="entry name" value="RraB"/>
    <property type="match status" value="1"/>
</dbReference>
<dbReference type="EMBL" id="JACHBS010000001">
    <property type="protein sequence ID" value="MBB5617583.1"/>
    <property type="molecule type" value="Genomic_DNA"/>
</dbReference>
<dbReference type="SUPFAM" id="SSF89946">
    <property type="entry name" value="Hypothetical protein VC0424"/>
    <property type="match status" value="1"/>
</dbReference>
<evidence type="ECO:0000259" key="1">
    <source>
        <dbReference type="Pfam" id="PF06877"/>
    </source>
</evidence>